<evidence type="ECO:0000313" key="2">
    <source>
        <dbReference type="Proteomes" id="UP001146120"/>
    </source>
</evidence>
<reference evidence="1" key="1">
    <citation type="submission" date="2022-11" db="EMBL/GenBank/DDBJ databases">
        <authorList>
            <person name="Morgan W.R."/>
            <person name="Tartar A."/>
        </authorList>
    </citation>
    <scope>NUCLEOTIDE SEQUENCE</scope>
    <source>
        <strain evidence="1">ARSEF 373</strain>
    </source>
</reference>
<protein>
    <submittedName>
        <fullName evidence="1">Uncharacterized protein</fullName>
    </submittedName>
</protein>
<dbReference type="EMBL" id="DAKRPA010000178">
    <property type="protein sequence ID" value="DAZ96111.1"/>
    <property type="molecule type" value="Genomic_DNA"/>
</dbReference>
<dbReference type="Proteomes" id="UP001146120">
    <property type="component" value="Unassembled WGS sequence"/>
</dbReference>
<comment type="caution">
    <text evidence="1">The sequence shown here is derived from an EMBL/GenBank/DDBJ whole genome shotgun (WGS) entry which is preliminary data.</text>
</comment>
<accession>A0AAV2YRQ7</accession>
<name>A0AAV2YRQ7_9STRA</name>
<gene>
    <name evidence="1" type="ORF">N0F65_000659</name>
</gene>
<reference evidence="1" key="2">
    <citation type="journal article" date="2023" name="Microbiol Resour">
        <title>Decontamination and Annotation of the Draft Genome Sequence of the Oomycete Lagenidium giganteum ARSEF 373.</title>
        <authorList>
            <person name="Morgan W.R."/>
            <person name="Tartar A."/>
        </authorList>
    </citation>
    <scope>NUCLEOTIDE SEQUENCE</scope>
    <source>
        <strain evidence="1">ARSEF 373</strain>
    </source>
</reference>
<proteinExistence type="predicted"/>
<dbReference type="AlphaFoldDB" id="A0AAV2YRQ7"/>
<sequence>MEKIMHELSGNDLKAPRLLPERRDRDGALPWTLKCDQEAYDKAREMLSRDEEGRALGR</sequence>
<keyword evidence="2" id="KW-1185">Reference proteome</keyword>
<organism evidence="1 2">
    <name type="scientific">Lagenidium giganteum</name>
    <dbReference type="NCBI Taxonomy" id="4803"/>
    <lineage>
        <taxon>Eukaryota</taxon>
        <taxon>Sar</taxon>
        <taxon>Stramenopiles</taxon>
        <taxon>Oomycota</taxon>
        <taxon>Peronosporomycetes</taxon>
        <taxon>Pythiales</taxon>
        <taxon>Pythiaceae</taxon>
    </lineage>
</organism>
<evidence type="ECO:0000313" key="1">
    <source>
        <dbReference type="EMBL" id="DAZ96111.1"/>
    </source>
</evidence>